<proteinExistence type="predicted"/>
<feature type="compositionally biased region" description="Basic residues" evidence="1">
    <location>
        <begin position="1049"/>
        <end position="1059"/>
    </location>
</feature>
<feature type="compositionally biased region" description="Polar residues" evidence="1">
    <location>
        <begin position="462"/>
        <end position="482"/>
    </location>
</feature>
<gene>
    <name evidence="3" type="ORF">BGTH12_LOCUS7482</name>
</gene>
<feature type="compositionally biased region" description="Low complexity" evidence="1">
    <location>
        <begin position="1071"/>
        <end position="1086"/>
    </location>
</feature>
<dbReference type="GO" id="GO:0003779">
    <property type="term" value="F:actin binding"/>
    <property type="evidence" value="ECO:0007669"/>
    <property type="project" value="InterPro"/>
</dbReference>
<feature type="compositionally biased region" description="Polar residues" evidence="1">
    <location>
        <begin position="1102"/>
        <end position="1119"/>
    </location>
</feature>
<protein>
    <submittedName>
        <fullName evidence="3">BgTH12-07054</fullName>
    </submittedName>
</protein>
<name>A0A9W4GHY0_BLUGR</name>
<feature type="region of interest" description="Disordered" evidence="1">
    <location>
        <begin position="754"/>
        <end position="803"/>
    </location>
</feature>
<dbReference type="CDD" id="cd11282">
    <property type="entry name" value="ADF_coactosin_like"/>
    <property type="match status" value="1"/>
</dbReference>
<feature type="compositionally biased region" description="Basic and acidic residues" evidence="1">
    <location>
        <begin position="1015"/>
        <end position="1030"/>
    </location>
</feature>
<dbReference type="EMBL" id="CAJHIT010000010">
    <property type="protein sequence ID" value="CAD6506124.1"/>
    <property type="molecule type" value="Genomic_DNA"/>
</dbReference>
<sequence>MSLNGLDHLKVTEAYNAVSSEPGGWLLLKYATRDEIVLLGQGNGGITEIRNAIANYEEPSPLFGFLRYRRRNVVIKYVPEDCSRLIQARATVHISAISDRFVPHETVFSISSPKELRDSTLSAACSLHTASASTSSSSSSLYRQRLMEITEEEEEEIRAKRESCFPKEPNEPASTSKVESASGGSSSSKDTDLLSEVPPYSVGTTDSISSRKAGESAPEYSNGSSSREPHMTMQSSNYDNLYSYNGRLKVKLGPRPSADTMGRLYTSAASPYRPVSTLPAGLRHYAKGSRVEKDQSKPISNPENASSVVSNQSCPMSSAIIINATTATTTQELPPRSSPNEERPATSSSLSIRSIPSPALSTKSKAPIIDPARARLLRAQEIRKRRLEAAKEEVVEPVVVKLDLPEMTPPASPNIIAESLSAMAVLDSLNREEDTRLNLSSQHTKSDDFDDARSDICPTFHAATSISEKTESTPASSISESTKGAAEEELSIEPQYHSQMNQTLNESELDESKSLDIGFLSNFSFDNSIADSDLPLLLPSVYNPGGIKNTEPDSLPEKPGKECRISSATSTEEIPSEFNYQILDDSSPSSPSGNTSCRSSMEVFNPESYKPQPSAENITNIQGANGEDSWDVPRSKFSVPRSKFNVQTRDSTFFILGMSPREIQPKDIPRIESPLGRKNSVRDLTIEKEDSLTEEANHAITTQDNPGEPSESKISVDNQDDDGDSDSNFSSDDELMDELQSAIFEDAKPISVAKRAPVSPATPKSTNSNSETNVPIRASSNPLQKGSQTDGELNLPPCTENPRPLSTSSVIPNQFHAQPLSIVAKKVNLGSGISQRIKALERLSAIKSDSNINIGTTAGIPTFFSVRKASVRASSKTSIDNANLMHGNTRPQSPTLPKIECGSKSGGIVNYIERCNTIECNPSKPRPVQESISVTAHIVRDSRPSKLSSGDSCDSVEHTSLVLQESPLVIDRYPTFSSEETQPESLGSSSEKRSSYLSQKASKTRRSSFTVLKELFNERRTSTPESRRSTSYETQGQLQPPKPPSAHATRGHGRSHSHASRPSNHWDKKNSLPPLQPSSSTSSSNNDRSEKKGSRASRMLQFISSPKTTNRKTNNQIKSPSVPESAKMDVTTQSGPSRCPNDLGAATLIGDVNVQFPDTLLWKRKTMFLDSQGYLIMAPAMSNHSNTTAKETRNIVASRRFHMNEFCVPFVPDVETEELPNSVILNFREGGEALQVACEDRTGQNRILSALMQAHQNWTIS</sequence>
<organism evidence="3 4">
    <name type="scientific">Blumeria graminis f. sp. triticale</name>
    <dbReference type="NCBI Taxonomy" id="1689686"/>
    <lineage>
        <taxon>Eukaryota</taxon>
        <taxon>Fungi</taxon>
        <taxon>Dikarya</taxon>
        <taxon>Ascomycota</taxon>
        <taxon>Pezizomycotina</taxon>
        <taxon>Leotiomycetes</taxon>
        <taxon>Erysiphales</taxon>
        <taxon>Erysiphaceae</taxon>
        <taxon>Blumeria</taxon>
    </lineage>
</organism>
<evidence type="ECO:0000313" key="3">
    <source>
        <dbReference type="EMBL" id="CAD6506124.1"/>
    </source>
</evidence>
<feature type="compositionally biased region" description="Acidic residues" evidence="1">
    <location>
        <begin position="718"/>
        <end position="733"/>
    </location>
</feature>
<feature type="compositionally biased region" description="Polar residues" evidence="1">
    <location>
        <begin position="219"/>
        <end position="238"/>
    </location>
</feature>
<dbReference type="InterPro" id="IPR002108">
    <property type="entry name" value="ADF-H"/>
</dbReference>
<comment type="caution">
    <text evidence="3">The sequence shown here is derived from an EMBL/GenBank/DDBJ whole genome shotgun (WGS) entry which is preliminary data.</text>
</comment>
<feature type="compositionally biased region" description="Low complexity" evidence="1">
    <location>
        <begin position="174"/>
        <end position="188"/>
    </location>
</feature>
<feature type="domain" description="ADF-H" evidence="2">
    <location>
        <begin position="10"/>
        <end position="123"/>
    </location>
</feature>
<feature type="region of interest" description="Disordered" evidence="1">
    <location>
        <begin position="152"/>
        <end position="238"/>
    </location>
</feature>
<accession>A0A9W4GHY0</accession>
<feature type="region of interest" description="Disordered" evidence="1">
    <location>
        <begin position="582"/>
        <end position="636"/>
    </location>
</feature>
<feature type="region of interest" description="Disordered" evidence="1">
    <location>
        <begin position="698"/>
        <end position="733"/>
    </location>
</feature>
<feature type="compositionally biased region" description="Basic and acidic residues" evidence="1">
    <location>
        <begin position="157"/>
        <end position="170"/>
    </location>
</feature>
<dbReference type="Proteomes" id="UP000683417">
    <property type="component" value="Unassembled WGS sequence"/>
</dbReference>
<feature type="compositionally biased region" description="Basic and acidic residues" evidence="1">
    <location>
        <begin position="555"/>
        <end position="564"/>
    </location>
</feature>
<reference evidence="3" key="1">
    <citation type="submission" date="2020-10" db="EMBL/GenBank/DDBJ databases">
        <authorList>
            <person name="Muller C M."/>
        </authorList>
    </citation>
    <scope>NUCLEOTIDE SEQUENCE</scope>
    <source>
        <strain evidence="3">THUN-12</strain>
    </source>
</reference>
<feature type="compositionally biased region" description="Low complexity" evidence="1">
    <location>
        <begin position="586"/>
        <end position="600"/>
    </location>
</feature>
<feature type="compositionally biased region" description="Low complexity" evidence="1">
    <location>
        <begin position="345"/>
        <end position="361"/>
    </location>
</feature>
<feature type="region of interest" description="Disordered" evidence="1">
    <location>
        <begin position="326"/>
        <end position="366"/>
    </location>
</feature>
<feature type="compositionally biased region" description="Polar residues" evidence="1">
    <location>
        <begin position="762"/>
        <end position="791"/>
    </location>
</feature>
<feature type="region of interest" description="Disordered" evidence="1">
    <location>
        <begin position="288"/>
        <end position="312"/>
    </location>
</feature>
<evidence type="ECO:0000313" key="4">
    <source>
        <dbReference type="Proteomes" id="UP000683417"/>
    </source>
</evidence>
<feature type="region of interest" description="Disordered" evidence="1">
    <location>
        <begin position="548"/>
        <end position="570"/>
    </location>
</feature>
<feature type="region of interest" description="Disordered" evidence="1">
    <location>
        <begin position="977"/>
        <end position="1138"/>
    </location>
</feature>
<feature type="region of interest" description="Disordered" evidence="1">
    <location>
        <begin position="462"/>
        <end position="489"/>
    </location>
</feature>
<feature type="compositionally biased region" description="Polar residues" evidence="1">
    <location>
        <begin position="297"/>
        <end position="312"/>
    </location>
</feature>
<dbReference type="Pfam" id="PF00241">
    <property type="entry name" value="Cofilin_ADF"/>
    <property type="match status" value="1"/>
</dbReference>
<dbReference type="AlphaFoldDB" id="A0A9W4GHY0"/>
<evidence type="ECO:0000259" key="2">
    <source>
        <dbReference type="Pfam" id="PF00241"/>
    </source>
</evidence>
<feature type="compositionally biased region" description="Polar residues" evidence="1">
    <location>
        <begin position="614"/>
        <end position="623"/>
    </location>
</feature>
<evidence type="ECO:0000256" key="1">
    <source>
        <dbReference type="SAM" id="MobiDB-lite"/>
    </source>
</evidence>